<keyword evidence="7" id="KW-0548">Nucleotidyltransferase</keyword>
<protein>
    <recommendedName>
        <fullName evidence="10">L-threonylcarbamoyladenylate synthase</fullName>
        <ecNumber evidence="3">2.7.7.87</ecNumber>
    </recommendedName>
    <alternativeName>
        <fullName evidence="10">L-threonylcarbamoyladenylate synthase</fullName>
    </alternativeName>
</protein>
<dbReference type="InterPro" id="IPR010923">
    <property type="entry name" value="T(6)A37_SUA5"/>
</dbReference>
<comment type="subcellular location">
    <subcellularLocation>
        <location evidence="1">Cytoplasm</location>
    </subcellularLocation>
</comment>
<dbReference type="PANTHER" id="PTHR17490:SF16">
    <property type="entry name" value="THREONYLCARBAMOYL-AMP SYNTHASE"/>
    <property type="match status" value="1"/>
</dbReference>
<keyword evidence="6" id="KW-0819">tRNA processing</keyword>
<dbReference type="EC" id="2.7.7.87" evidence="3"/>
<reference evidence="15 16" key="1">
    <citation type="submission" date="2020-07" db="EMBL/GenBank/DDBJ databases">
        <title>Sequencing the genomes of 1000 actinobacteria strains.</title>
        <authorList>
            <person name="Klenk H.-P."/>
        </authorList>
    </citation>
    <scope>NUCLEOTIDE SEQUENCE [LARGE SCALE GENOMIC DNA]</scope>
    <source>
        <strain evidence="15 16">DSM 26487</strain>
    </source>
</reference>
<keyword evidence="5" id="KW-0808">Transferase</keyword>
<comment type="similarity">
    <text evidence="2">Belongs to the SUA5 family.</text>
</comment>
<evidence type="ECO:0000313" key="16">
    <source>
        <dbReference type="Proteomes" id="UP000564496"/>
    </source>
</evidence>
<feature type="binding site" evidence="12">
    <location>
        <position position="39"/>
    </location>
    <ligand>
        <name>L-threonine</name>
        <dbReference type="ChEBI" id="CHEBI:57926"/>
    </ligand>
</feature>
<dbReference type="PANTHER" id="PTHR17490">
    <property type="entry name" value="SUA5"/>
    <property type="match status" value="1"/>
</dbReference>
<keyword evidence="4" id="KW-0963">Cytoplasm</keyword>
<dbReference type="PROSITE" id="PS51163">
    <property type="entry name" value="YRDC"/>
    <property type="match status" value="1"/>
</dbReference>
<name>A0A7Z0DP12_9ACTN</name>
<evidence type="ECO:0000259" key="14">
    <source>
        <dbReference type="PROSITE" id="PS51163"/>
    </source>
</evidence>
<evidence type="ECO:0000256" key="11">
    <source>
        <dbReference type="ARBA" id="ARBA00048366"/>
    </source>
</evidence>
<evidence type="ECO:0000256" key="5">
    <source>
        <dbReference type="ARBA" id="ARBA00022679"/>
    </source>
</evidence>
<dbReference type="GO" id="GO:0003725">
    <property type="term" value="F:double-stranded RNA binding"/>
    <property type="evidence" value="ECO:0007669"/>
    <property type="project" value="InterPro"/>
</dbReference>
<feature type="binding site" evidence="12">
    <location>
        <position position="184"/>
    </location>
    <ligand>
        <name>L-threonine</name>
        <dbReference type="ChEBI" id="CHEBI:57926"/>
    </ligand>
</feature>
<dbReference type="GO" id="GO:0008033">
    <property type="term" value="P:tRNA processing"/>
    <property type="evidence" value="ECO:0007669"/>
    <property type="project" value="UniProtKB-KW"/>
</dbReference>
<dbReference type="Pfam" id="PF01300">
    <property type="entry name" value="Sua5_yciO_yrdC"/>
    <property type="match status" value="1"/>
</dbReference>
<organism evidence="15 16">
    <name type="scientific">Nocardioides panzhihuensis</name>
    <dbReference type="NCBI Taxonomy" id="860243"/>
    <lineage>
        <taxon>Bacteria</taxon>
        <taxon>Bacillati</taxon>
        <taxon>Actinomycetota</taxon>
        <taxon>Actinomycetes</taxon>
        <taxon>Propionibacteriales</taxon>
        <taxon>Nocardioidaceae</taxon>
        <taxon>Nocardioides</taxon>
    </lineage>
</organism>
<accession>A0A7Z0DP12</accession>
<keyword evidence="9 12" id="KW-0067">ATP-binding</keyword>
<dbReference type="SUPFAM" id="SSF55821">
    <property type="entry name" value="YrdC/RibB"/>
    <property type="match status" value="1"/>
</dbReference>
<sequence>MSTVTERYPIATEDEQTEAIDAAVTALQAGELVIVPTDTVYGIAADAFDKGAVAGLLAAKGRGRAMPPPVLISNVATLDALATRIPEWARTLVEELWPGALTIVLHQQPSLQWDLGEARQTVAVRIPDSDILRRIIDRVGPLATSSANRTTKPAATNADQAEEMLGKMVKAILDGGESPVGEASTIVSATGDEPKILREGAISIDRINEILAEHDVAIRRPGDPDPAAETESDTPATPATDADTEA</sequence>
<dbReference type="GO" id="GO:0005737">
    <property type="term" value="C:cytoplasm"/>
    <property type="evidence" value="ECO:0007669"/>
    <property type="project" value="UniProtKB-SubCell"/>
</dbReference>
<proteinExistence type="inferred from homology"/>
<evidence type="ECO:0000256" key="1">
    <source>
        <dbReference type="ARBA" id="ARBA00004496"/>
    </source>
</evidence>
<dbReference type="GO" id="GO:0005524">
    <property type="term" value="F:ATP binding"/>
    <property type="evidence" value="ECO:0007669"/>
    <property type="project" value="UniProtKB-KW"/>
</dbReference>
<evidence type="ECO:0000256" key="10">
    <source>
        <dbReference type="ARBA" id="ARBA00029774"/>
    </source>
</evidence>
<keyword evidence="8 12" id="KW-0547">Nucleotide-binding</keyword>
<dbReference type="RefSeq" id="WP_218860960.1">
    <property type="nucleotide sequence ID" value="NZ_JACBZR010000001.1"/>
</dbReference>
<feature type="binding site" evidence="12">
    <location>
        <position position="62"/>
    </location>
    <ligand>
        <name>ATP</name>
        <dbReference type="ChEBI" id="CHEBI:30616"/>
    </ligand>
</feature>
<evidence type="ECO:0000256" key="7">
    <source>
        <dbReference type="ARBA" id="ARBA00022695"/>
    </source>
</evidence>
<evidence type="ECO:0000256" key="3">
    <source>
        <dbReference type="ARBA" id="ARBA00012584"/>
    </source>
</evidence>
<dbReference type="GO" id="GO:0006450">
    <property type="term" value="P:regulation of translational fidelity"/>
    <property type="evidence" value="ECO:0007669"/>
    <property type="project" value="TreeGrafter"/>
</dbReference>
<evidence type="ECO:0000256" key="8">
    <source>
        <dbReference type="ARBA" id="ARBA00022741"/>
    </source>
</evidence>
<evidence type="ECO:0000256" key="12">
    <source>
        <dbReference type="PIRSR" id="PIRSR004930-1"/>
    </source>
</evidence>
<feature type="binding site" evidence="12">
    <location>
        <position position="146"/>
    </location>
    <ligand>
        <name>ATP</name>
        <dbReference type="ChEBI" id="CHEBI:30616"/>
    </ligand>
</feature>
<dbReference type="InterPro" id="IPR017945">
    <property type="entry name" value="DHBP_synth_RibB-like_a/b_dom"/>
</dbReference>
<feature type="binding site" evidence="12">
    <location>
        <position position="121"/>
    </location>
    <ligand>
        <name>ATP</name>
        <dbReference type="ChEBI" id="CHEBI:30616"/>
    </ligand>
</feature>
<dbReference type="PIRSF" id="PIRSF004930">
    <property type="entry name" value="Tln_factor_SUA5"/>
    <property type="match status" value="1"/>
</dbReference>
<feature type="compositionally biased region" description="Low complexity" evidence="13">
    <location>
        <begin position="233"/>
        <end position="246"/>
    </location>
</feature>
<dbReference type="NCBIfam" id="TIGR00057">
    <property type="entry name" value="L-threonylcarbamoyladenylate synthase"/>
    <property type="match status" value="1"/>
</dbReference>
<dbReference type="EMBL" id="JACBZR010000001">
    <property type="protein sequence ID" value="NYI79007.1"/>
    <property type="molecule type" value="Genomic_DNA"/>
</dbReference>
<comment type="caution">
    <text evidence="15">The sequence shown here is derived from an EMBL/GenBank/DDBJ whole genome shotgun (WGS) entry which is preliminary data.</text>
</comment>
<comment type="catalytic activity">
    <reaction evidence="11">
        <text>L-threonine + hydrogencarbonate + ATP = L-threonylcarbamoyladenylate + diphosphate + H2O</text>
        <dbReference type="Rhea" id="RHEA:36407"/>
        <dbReference type="ChEBI" id="CHEBI:15377"/>
        <dbReference type="ChEBI" id="CHEBI:17544"/>
        <dbReference type="ChEBI" id="CHEBI:30616"/>
        <dbReference type="ChEBI" id="CHEBI:33019"/>
        <dbReference type="ChEBI" id="CHEBI:57926"/>
        <dbReference type="ChEBI" id="CHEBI:73682"/>
        <dbReference type="EC" id="2.7.7.87"/>
    </reaction>
</comment>
<dbReference type="GO" id="GO:0061710">
    <property type="term" value="F:L-threonylcarbamoyladenylate synthase"/>
    <property type="evidence" value="ECO:0007669"/>
    <property type="project" value="UniProtKB-EC"/>
</dbReference>
<dbReference type="InterPro" id="IPR006070">
    <property type="entry name" value="Sua5-like_dom"/>
</dbReference>
<dbReference type="AlphaFoldDB" id="A0A7Z0DP12"/>
<dbReference type="Gene3D" id="3.90.870.10">
    <property type="entry name" value="DHBP synthase"/>
    <property type="match status" value="1"/>
</dbReference>
<keyword evidence="16" id="KW-1185">Reference proteome</keyword>
<dbReference type="GO" id="GO:0000049">
    <property type="term" value="F:tRNA binding"/>
    <property type="evidence" value="ECO:0007669"/>
    <property type="project" value="TreeGrafter"/>
</dbReference>
<dbReference type="InterPro" id="IPR050156">
    <property type="entry name" value="TC-AMP_synthase_SUA5"/>
</dbReference>
<evidence type="ECO:0000256" key="13">
    <source>
        <dbReference type="SAM" id="MobiDB-lite"/>
    </source>
</evidence>
<feature type="domain" description="YrdC-like" evidence="14">
    <location>
        <begin position="17"/>
        <end position="202"/>
    </location>
</feature>
<feature type="binding site" evidence="12">
    <location>
        <position position="198"/>
    </location>
    <ligand>
        <name>ATP</name>
        <dbReference type="ChEBI" id="CHEBI:30616"/>
    </ligand>
</feature>
<evidence type="ECO:0000256" key="4">
    <source>
        <dbReference type="ARBA" id="ARBA00022490"/>
    </source>
</evidence>
<evidence type="ECO:0000256" key="6">
    <source>
        <dbReference type="ARBA" id="ARBA00022694"/>
    </source>
</evidence>
<evidence type="ECO:0000313" key="15">
    <source>
        <dbReference type="EMBL" id="NYI79007.1"/>
    </source>
</evidence>
<evidence type="ECO:0000256" key="2">
    <source>
        <dbReference type="ARBA" id="ARBA00007663"/>
    </source>
</evidence>
<evidence type="ECO:0000256" key="9">
    <source>
        <dbReference type="ARBA" id="ARBA00022840"/>
    </source>
</evidence>
<gene>
    <name evidence="15" type="ORF">BJ988_003655</name>
</gene>
<dbReference type="Proteomes" id="UP000564496">
    <property type="component" value="Unassembled WGS sequence"/>
</dbReference>
<feature type="binding site" evidence="12">
    <location>
        <position position="125"/>
    </location>
    <ligand>
        <name>L-threonine</name>
        <dbReference type="ChEBI" id="CHEBI:57926"/>
    </ligand>
</feature>
<feature type="region of interest" description="Disordered" evidence="13">
    <location>
        <begin position="215"/>
        <end position="246"/>
    </location>
</feature>